<keyword evidence="3" id="KW-0812">Transmembrane</keyword>
<keyword evidence="3" id="KW-0472">Membrane</keyword>
<dbReference type="SUPFAM" id="SSF53448">
    <property type="entry name" value="Nucleotide-diphospho-sugar transferases"/>
    <property type="match status" value="1"/>
</dbReference>
<feature type="domain" description="Glycosyltransferase 2-like" evidence="4">
    <location>
        <begin position="47"/>
        <end position="161"/>
    </location>
</feature>
<keyword evidence="3" id="KW-1133">Transmembrane helix</keyword>
<dbReference type="PANTHER" id="PTHR22916:SF51">
    <property type="entry name" value="GLYCOSYLTRANSFERASE EPSH-RELATED"/>
    <property type="match status" value="1"/>
</dbReference>
<evidence type="ECO:0000313" key="6">
    <source>
        <dbReference type="Proteomes" id="UP001373159"/>
    </source>
</evidence>
<protein>
    <submittedName>
        <fullName evidence="5">Glycosyltransferase</fullName>
        <ecNumber evidence="5">2.4.-.-</ecNumber>
    </submittedName>
</protein>
<dbReference type="Gene3D" id="3.90.550.10">
    <property type="entry name" value="Spore Coat Polysaccharide Biosynthesis Protein SpsA, Chain A"/>
    <property type="match status" value="1"/>
</dbReference>
<organism evidence="5 6">
    <name type="scientific">Bifidobacterium favimelis</name>
    <dbReference type="NCBI Taxonomy" id="3122979"/>
    <lineage>
        <taxon>Bacteria</taxon>
        <taxon>Bacillati</taxon>
        <taxon>Actinomycetota</taxon>
        <taxon>Actinomycetes</taxon>
        <taxon>Bifidobacteriales</taxon>
        <taxon>Bifidobacteriaceae</taxon>
        <taxon>Bifidobacterium</taxon>
    </lineage>
</organism>
<dbReference type="PANTHER" id="PTHR22916">
    <property type="entry name" value="GLYCOSYLTRANSFERASE"/>
    <property type="match status" value="1"/>
</dbReference>
<dbReference type="RefSeq" id="WP_340468465.1">
    <property type="nucleotide sequence ID" value="NZ_JBANBB010000001.1"/>
</dbReference>
<comment type="caution">
    <text evidence="5">The sequence shown here is derived from an EMBL/GenBank/DDBJ whole genome shotgun (WGS) entry which is preliminary data.</text>
</comment>
<evidence type="ECO:0000256" key="1">
    <source>
        <dbReference type="ARBA" id="ARBA00022676"/>
    </source>
</evidence>
<dbReference type="InterPro" id="IPR001173">
    <property type="entry name" value="Glyco_trans_2-like"/>
</dbReference>
<dbReference type="Proteomes" id="UP001373159">
    <property type="component" value="Unassembled WGS sequence"/>
</dbReference>
<evidence type="ECO:0000259" key="4">
    <source>
        <dbReference type="Pfam" id="PF00535"/>
    </source>
</evidence>
<proteinExistence type="predicted"/>
<dbReference type="CDD" id="cd00761">
    <property type="entry name" value="Glyco_tranf_GTA_type"/>
    <property type="match status" value="1"/>
</dbReference>
<keyword evidence="1 5" id="KW-0328">Glycosyltransferase</keyword>
<reference evidence="5 6" key="1">
    <citation type="submission" date="2024-02" db="EMBL/GenBank/DDBJ databases">
        <title>Bifidobacterium honeyensis sp. nov., isolated from the comb honey.</title>
        <authorList>
            <person name="Liu W."/>
            <person name="Li Y."/>
        </authorList>
    </citation>
    <scope>NUCLEOTIDE SEQUENCE [LARGE SCALE GENOMIC DNA]</scope>
    <source>
        <strain evidence="5 6">IMAU50988</strain>
    </source>
</reference>
<evidence type="ECO:0000256" key="3">
    <source>
        <dbReference type="SAM" id="Phobius"/>
    </source>
</evidence>
<gene>
    <name evidence="5" type="ORF">V8P97_00235</name>
</gene>
<dbReference type="EMBL" id="JBANBB010000001">
    <property type="protein sequence ID" value="MEK0305911.1"/>
    <property type="molecule type" value="Genomic_DNA"/>
</dbReference>
<feature type="transmembrane region" description="Helical" evidence="3">
    <location>
        <begin position="349"/>
        <end position="368"/>
    </location>
</feature>
<dbReference type="InterPro" id="IPR029044">
    <property type="entry name" value="Nucleotide-diphossugar_trans"/>
</dbReference>
<keyword evidence="6" id="KW-1185">Reference proteome</keyword>
<dbReference type="EC" id="2.4.-.-" evidence="5"/>
<keyword evidence="2 5" id="KW-0808">Transferase</keyword>
<accession>A0ABU8ZKY8</accession>
<sequence>MAEGAAYSAGFAGKSDESVLSVRYGKRDEHADGKGGLGMVPEKPLISVIVPIYQAERFLDKCISSIVHQSYRELEILLIDDGSSDSSPDICDTWAEADKRIRVIHKSNAGVAHSRNIGLDEARGDLVTFVDADDWLGEDAYLTMLENMQRERAEISCIGIADVRGLRIMARSEPGACTVGGAEEGLILINASPAGTAPCLSRSVWDKLYLRSLFEGIRFSTKSYIEDAVVTYALMEKVRRFVYDPRPLYFYRHVEDSRSNSDVVDVETSTYFEGLYRHLRDAFPKAAPYLLYTYLENVVRTYQASLRVSDSPKYKTLRLHLRHLVRRYHMVVEEEVSPSVIPIGMMMKIRWRMLILLPGIYNMLYRFYRLFIYRYAIRKRH</sequence>
<name>A0ABU8ZKY8_9BIFI</name>
<dbReference type="GO" id="GO:0016757">
    <property type="term" value="F:glycosyltransferase activity"/>
    <property type="evidence" value="ECO:0007669"/>
    <property type="project" value="UniProtKB-KW"/>
</dbReference>
<dbReference type="Pfam" id="PF00535">
    <property type="entry name" value="Glycos_transf_2"/>
    <property type="match status" value="1"/>
</dbReference>
<evidence type="ECO:0000313" key="5">
    <source>
        <dbReference type="EMBL" id="MEK0305911.1"/>
    </source>
</evidence>
<evidence type="ECO:0000256" key="2">
    <source>
        <dbReference type="ARBA" id="ARBA00022679"/>
    </source>
</evidence>